<dbReference type="NCBIfam" id="TIGR00758">
    <property type="entry name" value="UDG_fam4"/>
    <property type="match status" value="1"/>
</dbReference>
<dbReference type="Pfam" id="PF03167">
    <property type="entry name" value="UDG"/>
    <property type="match status" value="1"/>
</dbReference>
<evidence type="ECO:0000256" key="7">
    <source>
        <dbReference type="ARBA" id="ARBA00022763"/>
    </source>
</evidence>
<dbReference type="OrthoDB" id="5290748at2"/>
<dbReference type="AlphaFoldDB" id="D3PE62"/>
<dbReference type="STRING" id="639282.DEFDS_1425"/>
<evidence type="ECO:0000256" key="6">
    <source>
        <dbReference type="ARBA" id="ARBA00022723"/>
    </source>
</evidence>
<evidence type="ECO:0000256" key="4">
    <source>
        <dbReference type="ARBA" id="ARBA00019403"/>
    </source>
</evidence>
<dbReference type="EMBL" id="AP011529">
    <property type="protein sequence ID" value="BAI80885.1"/>
    <property type="molecule type" value="Genomic_DNA"/>
</dbReference>
<dbReference type="PANTHER" id="PTHR33693:SF1">
    <property type="entry name" value="TYPE-4 URACIL-DNA GLYCOSYLASE"/>
    <property type="match status" value="1"/>
</dbReference>
<dbReference type="PANTHER" id="PTHR33693">
    <property type="entry name" value="TYPE-5 URACIL-DNA GLYCOSYLASE"/>
    <property type="match status" value="1"/>
</dbReference>
<sequence>MSEKYLKEVFGIEEVLIKSDVKCNNELYDFYLNEVKDCNKCRLAKNRTNLVFGEGDPNAELMFVGEGPGAEEDKQGRPFVGRAGQLLTKMIEAMKLKREDVYIANIVKCRPPNNRAPLNDEIGACIPYLHKQIEIIKPKYIICLGSIAASALLNTTTAISKIRGSFREFKGIKVMPTFHPAYLLRNPKMKKLAWEDLQLVMKEMGLL</sequence>
<gene>
    <name evidence="13" type="ordered locus">DEFDS_1425</name>
</gene>
<keyword evidence="5" id="KW-0004">4Fe-4S</keyword>
<dbReference type="InterPro" id="IPR005122">
    <property type="entry name" value="Uracil-DNA_glycosylase-like"/>
</dbReference>
<proteinExistence type="inferred from homology"/>
<dbReference type="Gene3D" id="3.40.470.10">
    <property type="entry name" value="Uracil-DNA glycosylase-like domain"/>
    <property type="match status" value="1"/>
</dbReference>
<dbReference type="Proteomes" id="UP000001520">
    <property type="component" value="Chromosome"/>
</dbReference>
<accession>D3PE62</accession>
<dbReference type="EC" id="3.2.2.27" evidence="3"/>
<keyword evidence="11" id="KW-0234">DNA repair</keyword>
<keyword evidence="7" id="KW-0227">DNA damage</keyword>
<dbReference type="eggNOG" id="COG1573">
    <property type="taxonomic scope" value="Bacteria"/>
</dbReference>
<keyword evidence="6" id="KW-0479">Metal-binding</keyword>
<reference evidence="13 14" key="1">
    <citation type="journal article" date="2010" name="DNA Res.">
        <title>Bacterial lifestyle in a deep-sea hydrothermal vent chimney revealed by the genome sequence of the thermophilic bacterium Deferribacter desulfuricans SSM1.</title>
        <authorList>
            <person name="Takaki Y."/>
            <person name="Shimamura S."/>
            <person name="Nakagawa S."/>
            <person name="Fukuhara Y."/>
            <person name="Horikawa H."/>
            <person name="Ankai A."/>
            <person name="Harada T."/>
            <person name="Hosoyama A."/>
            <person name="Oguchi A."/>
            <person name="Fukui S."/>
            <person name="Fujita N."/>
            <person name="Takami H."/>
            <person name="Takai K."/>
        </authorList>
    </citation>
    <scope>NUCLEOTIDE SEQUENCE [LARGE SCALE GENOMIC DNA]</scope>
    <source>
        <strain evidence="14">DSM 14783 / JCM 11476 / NBRC 101012 / SSM1</strain>
    </source>
</reference>
<dbReference type="CDD" id="cd10030">
    <property type="entry name" value="UDG-F4_TTUDGA_SPO1dp_like"/>
    <property type="match status" value="1"/>
</dbReference>
<evidence type="ECO:0000259" key="12">
    <source>
        <dbReference type="SMART" id="SM00986"/>
    </source>
</evidence>
<evidence type="ECO:0000256" key="1">
    <source>
        <dbReference type="ARBA" id="ARBA00001400"/>
    </source>
</evidence>
<keyword evidence="10" id="KW-0411">Iron-sulfur</keyword>
<dbReference type="GO" id="GO:0004844">
    <property type="term" value="F:uracil DNA N-glycosylase activity"/>
    <property type="evidence" value="ECO:0007669"/>
    <property type="project" value="UniProtKB-EC"/>
</dbReference>
<dbReference type="InterPro" id="IPR051536">
    <property type="entry name" value="UDG_Type-4/5"/>
</dbReference>
<organism evidence="13 14">
    <name type="scientific">Deferribacter desulfuricans (strain DSM 14783 / JCM 11476 / NBRC 101012 / SSM1)</name>
    <dbReference type="NCBI Taxonomy" id="639282"/>
    <lineage>
        <taxon>Bacteria</taxon>
        <taxon>Pseudomonadati</taxon>
        <taxon>Deferribacterota</taxon>
        <taxon>Deferribacteres</taxon>
        <taxon>Deferribacterales</taxon>
        <taxon>Deferribacteraceae</taxon>
        <taxon>Deferribacter</taxon>
    </lineage>
</organism>
<evidence type="ECO:0000256" key="2">
    <source>
        <dbReference type="ARBA" id="ARBA00006521"/>
    </source>
</evidence>
<evidence type="ECO:0000256" key="3">
    <source>
        <dbReference type="ARBA" id="ARBA00012030"/>
    </source>
</evidence>
<evidence type="ECO:0000256" key="11">
    <source>
        <dbReference type="ARBA" id="ARBA00023204"/>
    </source>
</evidence>
<evidence type="ECO:0000256" key="9">
    <source>
        <dbReference type="ARBA" id="ARBA00023004"/>
    </source>
</evidence>
<evidence type="ECO:0000313" key="14">
    <source>
        <dbReference type="Proteomes" id="UP000001520"/>
    </source>
</evidence>
<dbReference type="SUPFAM" id="SSF52141">
    <property type="entry name" value="Uracil-DNA glycosylase-like"/>
    <property type="match status" value="1"/>
</dbReference>
<evidence type="ECO:0000256" key="5">
    <source>
        <dbReference type="ARBA" id="ARBA00022485"/>
    </source>
</evidence>
<comment type="catalytic activity">
    <reaction evidence="1">
        <text>Hydrolyzes single-stranded DNA or mismatched double-stranded DNA and polynucleotides, releasing free uracil.</text>
        <dbReference type="EC" id="3.2.2.27"/>
    </reaction>
</comment>
<dbReference type="HOGENOM" id="CLU_044815_1_3_0"/>
<dbReference type="InterPro" id="IPR036895">
    <property type="entry name" value="Uracil-DNA_glycosylase-like_sf"/>
</dbReference>
<name>D3PE62_DEFDS</name>
<feature type="domain" description="Uracil-DNA glycosylase-like" evidence="12">
    <location>
        <begin position="52"/>
        <end position="198"/>
    </location>
</feature>
<dbReference type="SMART" id="SM00986">
    <property type="entry name" value="UDG"/>
    <property type="match status" value="1"/>
</dbReference>
<dbReference type="SMART" id="SM00987">
    <property type="entry name" value="UreE_C"/>
    <property type="match status" value="1"/>
</dbReference>
<evidence type="ECO:0000256" key="10">
    <source>
        <dbReference type="ARBA" id="ARBA00023014"/>
    </source>
</evidence>
<keyword evidence="9" id="KW-0408">Iron</keyword>
<keyword evidence="14" id="KW-1185">Reference proteome</keyword>
<dbReference type="GO" id="GO:0046872">
    <property type="term" value="F:metal ion binding"/>
    <property type="evidence" value="ECO:0007669"/>
    <property type="project" value="UniProtKB-KW"/>
</dbReference>
<keyword evidence="8" id="KW-0378">Hydrolase</keyword>
<dbReference type="RefSeq" id="WP_013008131.1">
    <property type="nucleotide sequence ID" value="NC_013939.1"/>
</dbReference>
<dbReference type="KEGG" id="ddf:DEFDS_1425"/>
<evidence type="ECO:0000256" key="8">
    <source>
        <dbReference type="ARBA" id="ARBA00022801"/>
    </source>
</evidence>
<dbReference type="InterPro" id="IPR005273">
    <property type="entry name" value="Ura-DNA_glyco_family4"/>
</dbReference>
<dbReference type="GO" id="GO:0006281">
    <property type="term" value="P:DNA repair"/>
    <property type="evidence" value="ECO:0007669"/>
    <property type="project" value="UniProtKB-KW"/>
</dbReference>
<dbReference type="GO" id="GO:0051539">
    <property type="term" value="F:4 iron, 4 sulfur cluster binding"/>
    <property type="evidence" value="ECO:0007669"/>
    <property type="project" value="UniProtKB-KW"/>
</dbReference>
<evidence type="ECO:0000313" key="13">
    <source>
        <dbReference type="EMBL" id="BAI80885.1"/>
    </source>
</evidence>
<comment type="similarity">
    <text evidence="2">Belongs to the uracil-DNA glycosylase (UDG) superfamily. Type 4 (UDGa) family.</text>
</comment>
<protein>
    <recommendedName>
        <fullName evidence="4">Type-4 uracil-DNA glycosylase</fullName>
        <ecNumber evidence="3">3.2.2.27</ecNumber>
    </recommendedName>
</protein>